<protein>
    <recommendedName>
        <fullName evidence="4">DDB1-and CUL4-associated factor 8</fullName>
    </recommendedName>
</protein>
<proteinExistence type="predicted"/>
<dbReference type="SUPFAM" id="SSF50978">
    <property type="entry name" value="WD40 repeat-like"/>
    <property type="match status" value="1"/>
</dbReference>
<keyword evidence="1" id="KW-0853">WD repeat</keyword>
<dbReference type="Pfam" id="PF00400">
    <property type="entry name" value="WD40"/>
    <property type="match status" value="3"/>
</dbReference>
<dbReference type="PANTHER" id="PTHR15574:SF65">
    <property type="entry name" value="TRANSDUCIN_WD40 REPEAT-LIKE SUPERFAMILY PROTEIN"/>
    <property type="match status" value="1"/>
</dbReference>
<dbReference type="EnsemblPlants" id="EMT10698">
    <property type="protein sequence ID" value="EMT10698"/>
    <property type="gene ID" value="F775_06509"/>
</dbReference>
<dbReference type="InterPro" id="IPR036322">
    <property type="entry name" value="WD40_repeat_dom_sf"/>
</dbReference>
<evidence type="ECO:0000256" key="2">
    <source>
        <dbReference type="ARBA" id="ARBA00022737"/>
    </source>
</evidence>
<evidence type="ECO:0000313" key="3">
    <source>
        <dbReference type="EnsemblPlants" id="EMT10698"/>
    </source>
</evidence>
<dbReference type="PROSITE" id="PS50294">
    <property type="entry name" value="WD_REPEATS_REGION"/>
    <property type="match status" value="1"/>
</dbReference>
<dbReference type="InterPro" id="IPR045151">
    <property type="entry name" value="DCAF8"/>
</dbReference>
<dbReference type="PANTHER" id="PTHR15574">
    <property type="entry name" value="WD REPEAT DOMAIN-CONTAINING FAMILY"/>
    <property type="match status" value="1"/>
</dbReference>
<evidence type="ECO:0000256" key="1">
    <source>
        <dbReference type="ARBA" id="ARBA00022574"/>
    </source>
</evidence>
<dbReference type="PROSITE" id="PS50082">
    <property type="entry name" value="WD_REPEATS_2"/>
    <property type="match status" value="2"/>
</dbReference>
<evidence type="ECO:0008006" key="4">
    <source>
        <dbReference type="Google" id="ProtNLM"/>
    </source>
</evidence>
<name>M8C6D8_AEGTA</name>
<dbReference type="InterPro" id="IPR001680">
    <property type="entry name" value="WD40_rpt"/>
</dbReference>
<dbReference type="GO" id="GO:0005737">
    <property type="term" value="C:cytoplasm"/>
    <property type="evidence" value="ECO:0007669"/>
    <property type="project" value="TreeGrafter"/>
</dbReference>
<accession>M8C6D8</accession>
<organism evidence="3">
    <name type="scientific">Aegilops tauschii</name>
    <name type="common">Tausch's goatgrass</name>
    <name type="synonym">Aegilops squarrosa</name>
    <dbReference type="NCBI Taxonomy" id="37682"/>
    <lineage>
        <taxon>Eukaryota</taxon>
        <taxon>Viridiplantae</taxon>
        <taxon>Streptophyta</taxon>
        <taxon>Embryophyta</taxon>
        <taxon>Tracheophyta</taxon>
        <taxon>Spermatophyta</taxon>
        <taxon>Magnoliopsida</taxon>
        <taxon>Liliopsida</taxon>
        <taxon>Poales</taxon>
        <taxon>Poaceae</taxon>
        <taxon>BOP clade</taxon>
        <taxon>Pooideae</taxon>
        <taxon>Triticodae</taxon>
        <taxon>Triticeae</taxon>
        <taxon>Triticinae</taxon>
        <taxon>Aegilops</taxon>
    </lineage>
</organism>
<dbReference type="InterPro" id="IPR015943">
    <property type="entry name" value="WD40/YVTN_repeat-like_dom_sf"/>
</dbReference>
<keyword evidence="2" id="KW-0677">Repeat</keyword>
<dbReference type="AlphaFoldDB" id="M8C6D8"/>
<sequence length="516" mass="57510">MAAIDEASGRRAASCFFEVGQREIGSSSSRRISGSEVLLSQLFPFQCDLLYFSDSGLILRMNQYGKLRGHSGCVNTISFNPAGDLLVSGSDDTDIILWDWLAKTEKLTYPSGHQQNVFHARVMPFTDDSTIVTVGADGQVSADSLNLPFCSDSHFNPTTCPQVRVGQLKQGGGFTTKQIGEHHDRAHKMALEPGSPHILYSCGEDGLVQHFDLRSDSPTKLLTCYSFSNRRRRVRLNTIAIDPQNPNYFSIGGSDEYVRLYDFRKINLDSSSNMNLPVDTFCPEHLLMGGKVHITGIAYSYSSELLVSYNDELIYLFENYMGLGPNPESTQPEHLDKLEQLQSYSGHRNFRTVKGVSFFGPNNEYVLSGSDCGHVFIWRKNGGELMRIMRGDKHIVNCIEPHPHFPFLATSGIDSTIKIWTPSSSKVMQLPQYANKVIASNARERQFYASRGEMTLSADVMMRILRLQNTQSELYANHEPSAADFATGGDETFFIGLGDGDGNQRSNSDPRERIVT</sequence>
<dbReference type="Gene3D" id="2.130.10.10">
    <property type="entry name" value="YVTN repeat-like/Quinoprotein amine dehydrogenase"/>
    <property type="match status" value="3"/>
</dbReference>
<dbReference type="SMART" id="SM00320">
    <property type="entry name" value="WD40"/>
    <property type="match status" value="7"/>
</dbReference>
<reference evidence="3" key="1">
    <citation type="submission" date="2015-06" db="UniProtKB">
        <authorList>
            <consortium name="EnsemblPlants"/>
        </authorList>
    </citation>
    <scope>IDENTIFICATION</scope>
</reference>
<dbReference type="GO" id="GO:0080008">
    <property type="term" value="C:Cul4-RING E3 ubiquitin ligase complex"/>
    <property type="evidence" value="ECO:0007669"/>
    <property type="project" value="TreeGrafter"/>
</dbReference>